<organism evidence="6 7">
    <name type="scientific">Tritonibacter scottomollicae</name>
    <name type="common">Epibacterium scottomollicae</name>
    <dbReference type="NCBI Taxonomy" id="483013"/>
    <lineage>
        <taxon>Bacteria</taxon>
        <taxon>Pseudomonadati</taxon>
        <taxon>Pseudomonadota</taxon>
        <taxon>Alphaproteobacteria</taxon>
        <taxon>Rhodobacterales</taxon>
        <taxon>Paracoccaceae</taxon>
        <taxon>Tritonibacter</taxon>
    </lineage>
</organism>
<dbReference type="InterPro" id="IPR036388">
    <property type="entry name" value="WH-like_DNA-bd_sf"/>
</dbReference>
<protein>
    <submittedName>
        <fullName evidence="6">DNA-binding transcriptional LysR family regulator</fullName>
    </submittedName>
</protein>
<dbReference type="PANTHER" id="PTHR30126:SF91">
    <property type="entry name" value="LYSR FAMILY TRANSCRIPTIONAL REGULATOR"/>
    <property type="match status" value="1"/>
</dbReference>
<dbReference type="Pfam" id="PF00126">
    <property type="entry name" value="HTH_1"/>
    <property type="match status" value="1"/>
</dbReference>
<comment type="similarity">
    <text evidence="1">Belongs to the LysR transcriptional regulatory family.</text>
</comment>
<dbReference type="GO" id="GO:0003700">
    <property type="term" value="F:DNA-binding transcription factor activity"/>
    <property type="evidence" value="ECO:0007669"/>
    <property type="project" value="InterPro"/>
</dbReference>
<evidence type="ECO:0000256" key="4">
    <source>
        <dbReference type="ARBA" id="ARBA00023163"/>
    </source>
</evidence>
<evidence type="ECO:0000256" key="2">
    <source>
        <dbReference type="ARBA" id="ARBA00023015"/>
    </source>
</evidence>
<dbReference type="PROSITE" id="PS50931">
    <property type="entry name" value="HTH_LYSR"/>
    <property type="match status" value="1"/>
</dbReference>
<evidence type="ECO:0000256" key="3">
    <source>
        <dbReference type="ARBA" id="ARBA00023125"/>
    </source>
</evidence>
<dbReference type="PRINTS" id="PR00039">
    <property type="entry name" value="HTHLYSR"/>
</dbReference>
<dbReference type="AlphaFoldDB" id="A0A2T1AA09"/>
<dbReference type="OrthoDB" id="9803030at2"/>
<gene>
    <name evidence="6" type="ORF">CLV89_11526</name>
</gene>
<dbReference type="InterPro" id="IPR036390">
    <property type="entry name" value="WH_DNA-bd_sf"/>
</dbReference>
<evidence type="ECO:0000256" key="1">
    <source>
        <dbReference type="ARBA" id="ARBA00009437"/>
    </source>
</evidence>
<sequence length="296" mass="32421">MTLDQLIALDAIVASGTFRGAADRMNKAQSAVSHQIKKLEDELGFDLFSRDAYRPRLSPEGEVYYREVTRVLEQVNGLKTVAAGLRSEQEPLVSIAITATMSLDPILNLLGEVGRAFPATHIKLVTEMMGGPLARLMNGEAHLIIAGLDGVPIDEVETRPVGTITIRPVASPAFSAADPSRVRSRREMQAYTQVVVSGTGGNDYEQSRDLLLGGQRWTVSDFQAKKSIIKAGLGWGGIPEHLILDELRSGELVPLVIEGHPPRHTEIFAIRRRDHPMGQVMSRIWNALGREAIQDC</sequence>
<feature type="domain" description="HTH lysR-type" evidence="5">
    <location>
        <begin position="1"/>
        <end position="58"/>
    </location>
</feature>
<dbReference type="SUPFAM" id="SSF46785">
    <property type="entry name" value="Winged helix' DNA-binding domain"/>
    <property type="match status" value="1"/>
</dbReference>
<keyword evidence="2" id="KW-0805">Transcription regulation</keyword>
<evidence type="ECO:0000313" key="6">
    <source>
        <dbReference type="EMBL" id="PRZ45443.1"/>
    </source>
</evidence>
<dbReference type="Gene3D" id="3.40.190.290">
    <property type="match status" value="1"/>
</dbReference>
<dbReference type="Gene3D" id="1.10.10.10">
    <property type="entry name" value="Winged helix-like DNA-binding domain superfamily/Winged helix DNA-binding domain"/>
    <property type="match status" value="1"/>
</dbReference>
<keyword evidence="4" id="KW-0804">Transcription</keyword>
<evidence type="ECO:0000313" key="7">
    <source>
        <dbReference type="Proteomes" id="UP000237718"/>
    </source>
</evidence>
<dbReference type="Proteomes" id="UP000237718">
    <property type="component" value="Unassembled WGS sequence"/>
</dbReference>
<dbReference type="InterPro" id="IPR000847">
    <property type="entry name" value="LysR_HTH_N"/>
</dbReference>
<dbReference type="PANTHER" id="PTHR30126">
    <property type="entry name" value="HTH-TYPE TRANSCRIPTIONAL REGULATOR"/>
    <property type="match status" value="1"/>
</dbReference>
<dbReference type="InterPro" id="IPR005119">
    <property type="entry name" value="LysR_subst-bd"/>
</dbReference>
<dbReference type="SUPFAM" id="SSF53850">
    <property type="entry name" value="Periplasmic binding protein-like II"/>
    <property type="match status" value="1"/>
</dbReference>
<keyword evidence="3 6" id="KW-0238">DNA-binding</keyword>
<dbReference type="Pfam" id="PF03466">
    <property type="entry name" value="LysR_substrate"/>
    <property type="match status" value="1"/>
</dbReference>
<reference evidence="6 7" key="1">
    <citation type="submission" date="2018-03" db="EMBL/GenBank/DDBJ databases">
        <title>Genomic Encyclopedia of Archaeal and Bacterial Type Strains, Phase II (KMG-II): from individual species to whole genera.</title>
        <authorList>
            <person name="Goeker M."/>
        </authorList>
    </citation>
    <scope>NUCLEOTIDE SEQUENCE [LARGE SCALE GENOMIC DNA]</scope>
    <source>
        <strain evidence="6 7">DSM 25328</strain>
    </source>
</reference>
<accession>A0A2T1AA09</accession>
<dbReference type="EMBL" id="PVUF01000015">
    <property type="protein sequence ID" value="PRZ45443.1"/>
    <property type="molecule type" value="Genomic_DNA"/>
</dbReference>
<dbReference type="GO" id="GO:0000976">
    <property type="term" value="F:transcription cis-regulatory region binding"/>
    <property type="evidence" value="ECO:0007669"/>
    <property type="project" value="TreeGrafter"/>
</dbReference>
<name>A0A2T1AA09_TRISK</name>
<dbReference type="RefSeq" id="WP_106165068.1">
    <property type="nucleotide sequence ID" value="NZ_PVUF01000015.1"/>
</dbReference>
<comment type="caution">
    <text evidence="6">The sequence shown here is derived from an EMBL/GenBank/DDBJ whole genome shotgun (WGS) entry which is preliminary data.</text>
</comment>
<evidence type="ECO:0000259" key="5">
    <source>
        <dbReference type="PROSITE" id="PS50931"/>
    </source>
</evidence>
<proteinExistence type="inferred from homology"/>